<dbReference type="FunFam" id="3.40.50.2000:FF:000079">
    <property type="entry name" value="Trehalose-6-phosphate synthase 8"/>
    <property type="match status" value="1"/>
</dbReference>
<evidence type="ECO:0000313" key="6">
    <source>
        <dbReference type="Proteomes" id="UP000623129"/>
    </source>
</evidence>
<evidence type="ECO:0000256" key="2">
    <source>
        <dbReference type="ARBA" id="ARBA00006330"/>
    </source>
</evidence>
<dbReference type="CDD" id="cd03788">
    <property type="entry name" value="GT20_TPS"/>
    <property type="match status" value="1"/>
</dbReference>
<dbReference type="NCBIfam" id="TIGR01484">
    <property type="entry name" value="HAD-SF-IIB"/>
    <property type="match status" value="1"/>
</dbReference>
<dbReference type="InterPro" id="IPR003337">
    <property type="entry name" value="Trehalose_PPase"/>
</dbReference>
<keyword evidence="6" id="KW-1185">Reference proteome</keyword>
<dbReference type="Pfam" id="PF00982">
    <property type="entry name" value="Glyco_transf_20"/>
    <property type="match status" value="1"/>
</dbReference>
<dbReference type="Gene3D" id="3.40.50.1000">
    <property type="entry name" value="HAD superfamily/HAD-like"/>
    <property type="match status" value="2"/>
</dbReference>
<protein>
    <submittedName>
        <fullName evidence="5">Putative alpha,alpha-trehalose-phosphate synthase</fullName>
    </submittedName>
</protein>
<keyword evidence="3" id="KW-0328">Glycosyltransferase</keyword>
<dbReference type="SUPFAM" id="SSF56784">
    <property type="entry name" value="HAD-like"/>
    <property type="match status" value="1"/>
</dbReference>
<dbReference type="InterPro" id="IPR036412">
    <property type="entry name" value="HAD-like_sf"/>
</dbReference>
<sequence>MPSLSPPPRRIIVSHRLPLRSTPDPSSPFQLSFSLDPDSLPLQLSSSLPSPPIFVGTLPFPPPPSPSLADDLSNHLLSTFSCLPVFIPPDLHDHFYHGFCKHYLWPLLHYLLPLSPSSHGGLPFDPSIYRSYLSANKHFADRITEILNPEEDFVWVHDYHLIALPTFLRKRFPCIKLGFFLHSPFPSSEIFRTIPVRDDILRALLNSDMVGFHTFDYARHFLSSCSRLLGMGYQSKRGYISLEYYGRNIIVKILPVGIDMNQLRSVISSPETASKIRELKEAYKDRVLILGVDDVDIFKGIGLKFLAMEKLLEERPELQGRAVLVQLTNPARSQGRDIQEVQDETHSIRDRINARFGQPGYVPVVVIENRPIPMYEKAAFYAMAECCVMNAVRDGLNRIPYTYTVCRELSPALNASSKKSVIVVSEFVGCSPSLSGAIRVNPWNIESVSEAMDSAISMSEMEKQLRHEKHYKYISSHDVGYWTRSFDQDLQRACQDHSVKNSCYGIGFGMSFRVVALGPGFNQLSVEKVVSGYRKTCSRLVLLDYDGTIVPQSLIDKRPSEEVIRAVNGLCADPLNVVFVVSGRGKDELSRWFEPCEKLGIAAEHGYYIRWSKDSQWETSPCNNQPWDFDWMKTVFPVMSQYTEATDGSQIESKDSALVWHHQEADPDFGSCQAKELLDHLEKLLANEPVVVKRGHHIVEVTPQGISKGAVVETLIAAMRDQNKSPDFVLCVGDDSSDEDMFEALTNCTNNPEIPKIVELFACTVGNKPSMAKYYLEDTTDVLKMLRSLADVGQPRPGPSQSYISFEDPF</sequence>
<evidence type="ECO:0000256" key="1">
    <source>
        <dbReference type="ARBA" id="ARBA00005409"/>
    </source>
</evidence>
<comment type="similarity">
    <text evidence="2">In the C-terminal section; belongs to the trehalose phosphatase family.</text>
</comment>
<comment type="similarity">
    <text evidence="1">In the N-terminal section; belongs to the glycosyltransferase 20 family.</text>
</comment>
<dbReference type="FunFam" id="3.40.50.1000:FF:000052">
    <property type="entry name" value="Alpha,alpha-trehalose-phosphate synthase [UDP-forming] 6"/>
    <property type="match status" value="1"/>
</dbReference>
<dbReference type="CDD" id="cd01627">
    <property type="entry name" value="HAD_TPP"/>
    <property type="match status" value="1"/>
</dbReference>
<dbReference type="InterPro" id="IPR001830">
    <property type="entry name" value="Glyco_trans_20"/>
</dbReference>
<dbReference type="EMBL" id="SWLB01000004">
    <property type="protein sequence ID" value="KAF3339232.1"/>
    <property type="molecule type" value="Genomic_DNA"/>
</dbReference>
<dbReference type="Pfam" id="PF02358">
    <property type="entry name" value="Trehalose_PPase"/>
    <property type="match status" value="1"/>
</dbReference>
<proteinExistence type="inferred from homology"/>
<dbReference type="OrthoDB" id="755951at2759"/>
<dbReference type="GO" id="GO:0005829">
    <property type="term" value="C:cytosol"/>
    <property type="evidence" value="ECO:0007669"/>
    <property type="project" value="TreeGrafter"/>
</dbReference>
<dbReference type="PANTHER" id="PTHR10788:SF46">
    <property type="entry name" value="ALPHA,ALPHA-TREHALOSE-PHOSPHATE SYNTHASE [UDP-FORMING] 11-RELATED"/>
    <property type="match status" value="1"/>
</dbReference>
<dbReference type="FunFam" id="3.40.50.1000:FF:000054">
    <property type="entry name" value="alpha,alpha-trehalose-phosphate synthase [UDP-forming] 6"/>
    <property type="match status" value="1"/>
</dbReference>
<keyword evidence="4" id="KW-0808">Transferase</keyword>
<dbReference type="Gene3D" id="3.40.50.2000">
    <property type="entry name" value="Glycogen Phosphorylase B"/>
    <property type="match status" value="2"/>
</dbReference>
<gene>
    <name evidence="5" type="ORF">FCM35_KLT16703</name>
</gene>
<comment type="caution">
    <text evidence="5">The sequence shown here is derived from an EMBL/GenBank/DDBJ whole genome shotgun (WGS) entry which is preliminary data.</text>
</comment>
<dbReference type="FunFam" id="3.40.50.2000:FF:000010">
    <property type="entry name" value="Alpha,alpha-trehalose-phosphate synthase"/>
    <property type="match status" value="1"/>
</dbReference>
<reference evidence="5" key="1">
    <citation type="submission" date="2020-01" db="EMBL/GenBank/DDBJ databases">
        <title>Genome sequence of Kobresia littledalei, the first chromosome-level genome in the family Cyperaceae.</title>
        <authorList>
            <person name="Qu G."/>
        </authorList>
    </citation>
    <scope>NUCLEOTIDE SEQUENCE</scope>
    <source>
        <strain evidence="5">C.B.Clarke</strain>
        <tissue evidence="5">Leaf</tissue>
    </source>
</reference>
<accession>A0A833RGW5</accession>
<dbReference type="GO" id="GO:0004805">
    <property type="term" value="F:trehalose-phosphatase activity"/>
    <property type="evidence" value="ECO:0007669"/>
    <property type="project" value="TreeGrafter"/>
</dbReference>
<dbReference type="PANTHER" id="PTHR10788">
    <property type="entry name" value="TREHALOSE-6-PHOSPHATE SYNTHASE"/>
    <property type="match status" value="1"/>
</dbReference>
<evidence type="ECO:0000256" key="4">
    <source>
        <dbReference type="ARBA" id="ARBA00022679"/>
    </source>
</evidence>
<dbReference type="GO" id="GO:0005992">
    <property type="term" value="P:trehalose biosynthetic process"/>
    <property type="evidence" value="ECO:0007669"/>
    <property type="project" value="InterPro"/>
</dbReference>
<dbReference type="GO" id="GO:0016757">
    <property type="term" value="F:glycosyltransferase activity"/>
    <property type="evidence" value="ECO:0007669"/>
    <property type="project" value="UniProtKB-KW"/>
</dbReference>
<evidence type="ECO:0000313" key="5">
    <source>
        <dbReference type="EMBL" id="KAF3339232.1"/>
    </source>
</evidence>
<dbReference type="Proteomes" id="UP000623129">
    <property type="component" value="Unassembled WGS sequence"/>
</dbReference>
<dbReference type="InterPro" id="IPR023214">
    <property type="entry name" value="HAD_sf"/>
</dbReference>
<dbReference type="AlphaFoldDB" id="A0A833RGW5"/>
<dbReference type="InterPro" id="IPR006379">
    <property type="entry name" value="HAD-SF_hydro_IIB"/>
</dbReference>
<dbReference type="SUPFAM" id="SSF53756">
    <property type="entry name" value="UDP-Glycosyltransferase/glycogen phosphorylase"/>
    <property type="match status" value="1"/>
</dbReference>
<dbReference type="NCBIfam" id="TIGR00685">
    <property type="entry name" value="T6PP"/>
    <property type="match status" value="1"/>
</dbReference>
<evidence type="ECO:0000256" key="3">
    <source>
        <dbReference type="ARBA" id="ARBA00022676"/>
    </source>
</evidence>
<name>A0A833RGW5_9POAL</name>
<organism evidence="5 6">
    <name type="scientific">Carex littledalei</name>
    <dbReference type="NCBI Taxonomy" id="544730"/>
    <lineage>
        <taxon>Eukaryota</taxon>
        <taxon>Viridiplantae</taxon>
        <taxon>Streptophyta</taxon>
        <taxon>Embryophyta</taxon>
        <taxon>Tracheophyta</taxon>
        <taxon>Spermatophyta</taxon>
        <taxon>Magnoliopsida</taxon>
        <taxon>Liliopsida</taxon>
        <taxon>Poales</taxon>
        <taxon>Cyperaceae</taxon>
        <taxon>Cyperoideae</taxon>
        <taxon>Cariceae</taxon>
        <taxon>Carex</taxon>
        <taxon>Carex subgen. Euthyceras</taxon>
    </lineage>
</organism>